<feature type="domain" description="RNA polymerase sigma factor 70 region 4 type 2" evidence="1">
    <location>
        <begin position="103"/>
        <end position="152"/>
    </location>
</feature>
<accession>A0A5J5HTV0</accession>
<dbReference type="Proteomes" id="UP000326364">
    <property type="component" value="Unassembled WGS sequence"/>
</dbReference>
<dbReference type="RefSeq" id="WP_120252727.1">
    <property type="nucleotide sequence ID" value="NZ_VYQA01000019.1"/>
</dbReference>
<dbReference type="InterPro" id="IPR013249">
    <property type="entry name" value="RNA_pol_sigma70_r4_t2"/>
</dbReference>
<dbReference type="AlphaFoldDB" id="A0A5J5HTV0"/>
<dbReference type="Pfam" id="PF08281">
    <property type="entry name" value="Sigma70_r4_2"/>
    <property type="match status" value="1"/>
</dbReference>
<evidence type="ECO:0000313" key="2">
    <source>
        <dbReference type="EMBL" id="KAA9012932.1"/>
    </source>
</evidence>
<dbReference type="GO" id="GO:0006352">
    <property type="term" value="P:DNA-templated transcription initiation"/>
    <property type="evidence" value="ECO:0007669"/>
    <property type="project" value="InterPro"/>
</dbReference>
<comment type="caution">
    <text evidence="3">The sequence shown here is derived from an EMBL/GenBank/DDBJ whole genome shotgun (WGS) entry which is preliminary data.</text>
</comment>
<keyword evidence="5" id="KW-1185">Reference proteome</keyword>
<reference evidence="4 5" key="1">
    <citation type="submission" date="2019-09" db="EMBL/GenBank/DDBJ databases">
        <authorList>
            <person name="Feng G."/>
        </authorList>
    </citation>
    <scope>NUCLEOTIDE SEQUENCE [LARGE SCALE GENOMIC DNA]</scope>
    <source>
        <strain evidence="3 4">KACC 19283</strain>
        <strain evidence="2 5">KACC 19284</strain>
    </source>
</reference>
<evidence type="ECO:0000313" key="4">
    <source>
        <dbReference type="Proteomes" id="UP000325933"/>
    </source>
</evidence>
<name>A0A5J5HTV0_9SPHN</name>
<dbReference type="EMBL" id="VYQA01000019">
    <property type="protein sequence ID" value="KAA9025178.1"/>
    <property type="molecule type" value="Genomic_DNA"/>
</dbReference>
<evidence type="ECO:0000313" key="3">
    <source>
        <dbReference type="EMBL" id="KAA9025178.1"/>
    </source>
</evidence>
<protein>
    <recommendedName>
        <fullName evidence="1">RNA polymerase sigma factor 70 region 4 type 2 domain-containing protein</fullName>
    </recommendedName>
</protein>
<dbReference type="InterPro" id="IPR036388">
    <property type="entry name" value="WH-like_DNA-bd_sf"/>
</dbReference>
<gene>
    <name evidence="3" type="ORF">F4U95_20060</name>
    <name evidence="2" type="ORF">F4U96_19935</name>
</gene>
<dbReference type="GO" id="GO:0016987">
    <property type="term" value="F:sigma factor activity"/>
    <property type="evidence" value="ECO:0007669"/>
    <property type="project" value="InterPro"/>
</dbReference>
<evidence type="ECO:0000313" key="5">
    <source>
        <dbReference type="Proteomes" id="UP000326364"/>
    </source>
</evidence>
<dbReference type="Gene3D" id="1.10.10.10">
    <property type="entry name" value="Winged helix-like DNA-binding domain superfamily/Winged helix DNA-binding domain"/>
    <property type="match status" value="1"/>
</dbReference>
<dbReference type="InterPro" id="IPR013324">
    <property type="entry name" value="RNA_pol_sigma_r3/r4-like"/>
</dbReference>
<organism evidence="3 4">
    <name type="scientific">Sphingobium limneticum</name>
    <dbReference type="NCBI Taxonomy" id="1007511"/>
    <lineage>
        <taxon>Bacteria</taxon>
        <taxon>Pseudomonadati</taxon>
        <taxon>Pseudomonadota</taxon>
        <taxon>Alphaproteobacteria</taxon>
        <taxon>Sphingomonadales</taxon>
        <taxon>Sphingomonadaceae</taxon>
        <taxon>Sphingobium</taxon>
    </lineage>
</organism>
<dbReference type="SUPFAM" id="SSF88659">
    <property type="entry name" value="Sigma3 and sigma4 domains of RNA polymerase sigma factors"/>
    <property type="match status" value="1"/>
</dbReference>
<dbReference type="GO" id="GO:0003677">
    <property type="term" value="F:DNA binding"/>
    <property type="evidence" value="ECO:0007669"/>
    <property type="project" value="InterPro"/>
</dbReference>
<dbReference type="EMBL" id="VYQB01000019">
    <property type="protein sequence ID" value="KAA9012932.1"/>
    <property type="molecule type" value="Genomic_DNA"/>
</dbReference>
<evidence type="ECO:0000259" key="1">
    <source>
        <dbReference type="Pfam" id="PF08281"/>
    </source>
</evidence>
<proteinExistence type="predicted"/>
<dbReference type="Proteomes" id="UP000325933">
    <property type="component" value="Unassembled WGS sequence"/>
</dbReference>
<sequence length="162" mass="18078">MQYLEVRALLQDIKTYLVTGGWPPSRRRRRTHLLRRLDAIAALLDVGAHPAVAVAMTRLEGAPVLRVDEDEAYIEETPEGVWVSGWIWVEQQAFASCGAMRMMKLRNAIADLPQQTRAVFLAHCVEGSAYPAIARRLSLEVAEVQRELASALLILSQALDET</sequence>